<reference evidence="2 3" key="1">
    <citation type="submission" date="2016-05" db="EMBL/GenBank/DDBJ databases">
        <title>A degradative enzymes factory behind the ericoid mycorrhizal symbiosis.</title>
        <authorList>
            <consortium name="DOE Joint Genome Institute"/>
            <person name="Martino E."/>
            <person name="Morin E."/>
            <person name="Grelet G."/>
            <person name="Kuo A."/>
            <person name="Kohler A."/>
            <person name="Daghino S."/>
            <person name="Barry K."/>
            <person name="Choi C."/>
            <person name="Cichocki N."/>
            <person name="Clum A."/>
            <person name="Copeland A."/>
            <person name="Hainaut M."/>
            <person name="Haridas S."/>
            <person name="Labutti K."/>
            <person name="Lindquist E."/>
            <person name="Lipzen A."/>
            <person name="Khouja H.-R."/>
            <person name="Murat C."/>
            <person name="Ohm R."/>
            <person name="Olson A."/>
            <person name="Spatafora J."/>
            <person name="Veneault-Fourrey C."/>
            <person name="Henrissat B."/>
            <person name="Grigoriev I."/>
            <person name="Martin F."/>
            <person name="Perotto S."/>
        </authorList>
    </citation>
    <scope>NUCLEOTIDE SEQUENCE [LARGE SCALE GENOMIC DNA]</scope>
    <source>
        <strain evidence="2 3">UAMH 7357</strain>
    </source>
</reference>
<keyword evidence="3" id="KW-1185">Reference proteome</keyword>
<evidence type="ECO:0000313" key="3">
    <source>
        <dbReference type="Proteomes" id="UP000235672"/>
    </source>
</evidence>
<protein>
    <submittedName>
        <fullName evidence="2">Alpha/beta-hydrolase</fullName>
    </submittedName>
</protein>
<keyword evidence="2" id="KW-0378">Hydrolase</keyword>
<dbReference type="PANTHER" id="PTHR37017:SF11">
    <property type="entry name" value="ESTERASE_LIPASE_THIOESTERASE DOMAIN-CONTAINING PROTEIN"/>
    <property type="match status" value="1"/>
</dbReference>
<organism evidence="2 3">
    <name type="scientific">Hyaloscypha hepaticicola</name>
    <dbReference type="NCBI Taxonomy" id="2082293"/>
    <lineage>
        <taxon>Eukaryota</taxon>
        <taxon>Fungi</taxon>
        <taxon>Dikarya</taxon>
        <taxon>Ascomycota</taxon>
        <taxon>Pezizomycotina</taxon>
        <taxon>Leotiomycetes</taxon>
        <taxon>Helotiales</taxon>
        <taxon>Hyaloscyphaceae</taxon>
        <taxon>Hyaloscypha</taxon>
    </lineage>
</organism>
<dbReference type="Proteomes" id="UP000235672">
    <property type="component" value="Unassembled WGS sequence"/>
</dbReference>
<evidence type="ECO:0000313" key="2">
    <source>
        <dbReference type="EMBL" id="PMD14817.1"/>
    </source>
</evidence>
<gene>
    <name evidence="2" type="ORF">NA56DRAFT_710502</name>
</gene>
<evidence type="ECO:0000259" key="1">
    <source>
        <dbReference type="Pfam" id="PF12697"/>
    </source>
</evidence>
<name>A0A2J6PLA8_9HELO</name>
<feature type="domain" description="AB hydrolase-1" evidence="1">
    <location>
        <begin position="6"/>
        <end position="274"/>
    </location>
</feature>
<proteinExistence type="predicted"/>
<sequence length="290" mass="32336">MSRPSFVCVPGASHSHHIYEPLRAALAYHGYTAYPLALPSVGGNPPTYDFTEDVRAIRNLCAELADSGQEVILVMHAYGGLPGGEALWGLGRTERAQRGLRGGVIRLVFIMSWLAAEGFQGSPRGDVTGMFPYMRCDLRVSSSDFSLIVSLRKWKPERLHLPTFRASLKNDRGRGITTIDPGQAPAVFYNDMSRADAEYWTSQLLPQSIGVFWSQTTYASWRYIPTTYVLCGQDQCVTLPYAEMMLQTATESRPNMIDTVERCEDGGHSIMLSRVEWTTNMLRRAAGERV</sequence>
<dbReference type="SUPFAM" id="SSF53474">
    <property type="entry name" value="alpha/beta-Hydrolases"/>
    <property type="match status" value="1"/>
</dbReference>
<dbReference type="InterPro" id="IPR000073">
    <property type="entry name" value="AB_hydrolase_1"/>
</dbReference>
<dbReference type="AlphaFoldDB" id="A0A2J6PLA8"/>
<dbReference type="GO" id="GO:0016787">
    <property type="term" value="F:hydrolase activity"/>
    <property type="evidence" value="ECO:0007669"/>
    <property type="project" value="UniProtKB-KW"/>
</dbReference>
<dbReference type="OrthoDB" id="1263307at2759"/>
<dbReference type="InterPro" id="IPR052897">
    <property type="entry name" value="Sec-Metab_Biosynth_Hydrolase"/>
</dbReference>
<dbReference type="InterPro" id="IPR029058">
    <property type="entry name" value="AB_hydrolase_fold"/>
</dbReference>
<dbReference type="Pfam" id="PF12697">
    <property type="entry name" value="Abhydrolase_6"/>
    <property type="match status" value="1"/>
</dbReference>
<dbReference type="Gene3D" id="3.40.50.1820">
    <property type="entry name" value="alpha/beta hydrolase"/>
    <property type="match status" value="1"/>
</dbReference>
<dbReference type="PANTHER" id="PTHR37017">
    <property type="entry name" value="AB HYDROLASE-1 DOMAIN-CONTAINING PROTEIN-RELATED"/>
    <property type="match status" value="1"/>
</dbReference>
<accession>A0A2J6PLA8</accession>
<dbReference type="EMBL" id="KZ613518">
    <property type="protein sequence ID" value="PMD14817.1"/>
    <property type="molecule type" value="Genomic_DNA"/>
</dbReference>